<evidence type="ECO:0000256" key="1">
    <source>
        <dbReference type="ARBA" id="ARBA00005436"/>
    </source>
</evidence>
<comment type="similarity">
    <text evidence="1">Belongs to the eukaryotic ribosomal protein P1/P2 family.</text>
</comment>
<evidence type="ECO:0000256" key="4">
    <source>
        <dbReference type="SAM" id="MobiDB-lite"/>
    </source>
</evidence>
<dbReference type="FunFam" id="1.10.10.1410:FF:000002">
    <property type="entry name" value="60S acidic ribosomal protein P2"/>
    <property type="match status" value="1"/>
</dbReference>
<dbReference type="HAMAP" id="MF_01478">
    <property type="entry name" value="Ribosomal_L12_arch"/>
    <property type="match status" value="1"/>
</dbReference>
<feature type="compositionally biased region" description="Acidic residues" evidence="4">
    <location>
        <begin position="80"/>
        <end position="98"/>
    </location>
</feature>
<dbReference type="InterPro" id="IPR044076">
    <property type="entry name" value="Ribosomal_P2"/>
</dbReference>
<keyword evidence="2" id="KW-0689">Ribosomal protein</keyword>
<dbReference type="GO" id="GO:0003735">
    <property type="term" value="F:structural constituent of ribosome"/>
    <property type="evidence" value="ECO:0007669"/>
    <property type="project" value="InterPro"/>
</dbReference>
<evidence type="ECO:0000256" key="3">
    <source>
        <dbReference type="ARBA" id="ARBA00023274"/>
    </source>
</evidence>
<feature type="compositionally biased region" description="Gly residues" evidence="4">
    <location>
        <begin position="65"/>
        <end position="76"/>
    </location>
</feature>
<dbReference type="Pfam" id="PF00428">
    <property type="entry name" value="Ribosomal_60s"/>
    <property type="match status" value="1"/>
</dbReference>
<dbReference type="CDD" id="cd05833">
    <property type="entry name" value="Ribosomal_P2"/>
    <property type="match status" value="1"/>
</dbReference>
<dbReference type="InterPro" id="IPR038716">
    <property type="entry name" value="P1/P2_N_sf"/>
</dbReference>
<accession>A0A7S2LS78</accession>
<evidence type="ECO:0000256" key="2">
    <source>
        <dbReference type="ARBA" id="ARBA00022980"/>
    </source>
</evidence>
<evidence type="ECO:0008006" key="6">
    <source>
        <dbReference type="Google" id="ProtNLM"/>
    </source>
</evidence>
<dbReference type="AlphaFoldDB" id="A0A7S2LS78"/>
<dbReference type="PANTHER" id="PTHR21141">
    <property type="entry name" value="60S ACIDIC RIBOSOMAL PROTEIN FAMILY MEMBER"/>
    <property type="match status" value="1"/>
</dbReference>
<dbReference type="GO" id="GO:0022625">
    <property type="term" value="C:cytosolic large ribosomal subunit"/>
    <property type="evidence" value="ECO:0007669"/>
    <property type="project" value="InterPro"/>
</dbReference>
<proteinExistence type="inferred from homology"/>
<organism evidence="5">
    <name type="scientific">Leptocylindrus danicus</name>
    <dbReference type="NCBI Taxonomy" id="163516"/>
    <lineage>
        <taxon>Eukaryota</taxon>
        <taxon>Sar</taxon>
        <taxon>Stramenopiles</taxon>
        <taxon>Ochrophyta</taxon>
        <taxon>Bacillariophyta</taxon>
        <taxon>Coscinodiscophyceae</taxon>
        <taxon>Chaetocerotophycidae</taxon>
        <taxon>Leptocylindrales</taxon>
        <taxon>Leptocylindraceae</taxon>
        <taxon>Leptocylindrus</taxon>
    </lineage>
</organism>
<dbReference type="PANTHER" id="PTHR21141:SF5">
    <property type="entry name" value="LARGE RIBOSOMAL SUBUNIT PROTEIN P2"/>
    <property type="match status" value="1"/>
</dbReference>
<feature type="region of interest" description="Disordered" evidence="4">
    <location>
        <begin position="65"/>
        <end position="113"/>
    </location>
</feature>
<protein>
    <recommendedName>
        <fullName evidence="6">60S acidic ribosomal protein P2</fullName>
    </recommendedName>
</protein>
<evidence type="ECO:0000313" key="5">
    <source>
        <dbReference type="EMBL" id="CAD9614776.1"/>
    </source>
</evidence>
<gene>
    <name evidence="5" type="ORF">LDAN0321_LOCUS21222</name>
</gene>
<dbReference type="InterPro" id="IPR027534">
    <property type="entry name" value="Ribosomal_P1/P2"/>
</dbReference>
<dbReference type="GO" id="GO:0002182">
    <property type="term" value="P:cytoplasmic translational elongation"/>
    <property type="evidence" value="ECO:0007669"/>
    <property type="project" value="InterPro"/>
</dbReference>
<keyword evidence="3" id="KW-0687">Ribonucleoprotein</keyword>
<feature type="compositionally biased region" description="Gly residues" evidence="4">
    <location>
        <begin position="99"/>
        <end position="113"/>
    </location>
</feature>
<dbReference type="Gene3D" id="1.10.10.1410">
    <property type="match status" value="1"/>
</dbReference>
<name>A0A7S2LS78_9STRA</name>
<reference evidence="5" key="1">
    <citation type="submission" date="2021-01" db="EMBL/GenBank/DDBJ databases">
        <authorList>
            <person name="Corre E."/>
            <person name="Pelletier E."/>
            <person name="Niang G."/>
            <person name="Scheremetjew M."/>
            <person name="Finn R."/>
            <person name="Kale V."/>
            <person name="Holt S."/>
            <person name="Cochrane G."/>
            <person name="Meng A."/>
            <person name="Brown T."/>
            <person name="Cohen L."/>
        </authorList>
    </citation>
    <scope>NUCLEOTIDE SEQUENCE</scope>
    <source>
        <strain evidence="5">B650</strain>
    </source>
</reference>
<sequence length="113" mass="11424">MKYVATYLMLVLGGNATPSADDVKTALSAVGVESDADDLGKLISELEGKDLAEILETGKERLAKFGGGGGGGGAAAGGDDAGEEAAEEKVEEEEEEMDLGGGMDMFGDGGEDY</sequence>
<dbReference type="EMBL" id="HBGY01033778">
    <property type="protein sequence ID" value="CAD9614776.1"/>
    <property type="molecule type" value="Transcribed_RNA"/>
</dbReference>